<keyword evidence="4" id="KW-1185">Reference proteome</keyword>
<protein>
    <recommendedName>
        <fullName evidence="2">DUF6533 domain-containing protein</fullName>
    </recommendedName>
</protein>
<evidence type="ECO:0000256" key="1">
    <source>
        <dbReference type="SAM" id="Phobius"/>
    </source>
</evidence>
<reference evidence="3 4" key="1">
    <citation type="submission" date="2014-04" db="EMBL/GenBank/DDBJ databases">
        <authorList>
            <consortium name="DOE Joint Genome Institute"/>
            <person name="Kuo A."/>
            <person name="Tarkka M."/>
            <person name="Buscot F."/>
            <person name="Kohler A."/>
            <person name="Nagy L.G."/>
            <person name="Floudas D."/>
            <person name="Copeland A."/>
            <person name="Barry K.W."/>
            <person name="Cichocki N."/>
            <person name="Veneault-Fourrey C."/>
            <person name="LaButti K."/>
            <person name="Lindquist E.A."/>
            <person name="Lipzen A."/>
            <person name="Lundell T."/>
            <person name="Morin E."/>
            <person name="Murat C."/>
            <person name="Sun H."/>
            <person name="Tunlid A."/>
            <person name="Henrissat B."/>
            <person name="Grigoriev I.V."/>
            <person name="Hibbett D.S."/>
            <person name="Martin F."/>
            <person name="Nordberg H.P."/>
            <person name="Cantor M.N."/>
            <person name="Hua S.X."/>
        </authorList>
    </citation>
    <scope>NUCLEOTIDE SEQUENCE [LARGE SCALE GENOMIC DNA]</scope>
    <source>
        <strain evidence="3 4">F 1598</strain>
    </source>
</reference>
<dbReference type="InterPro" id="IPR045340">
    <property type="entry name" value="DUF6533"/>
</dbReference>
<feature type="domain" description="DUF6533" evidence="2">
    <location>
        <begin position="4"/>
        <end position="46"/>
    </location>
</feature>
<evidence type="ECO:0000259" key="2">
    <source>
        <dbReference type="Pfam" id="PF20151"/>
    </source>
</evidence>
<evidence type="ECO:0000313" key="3">
    <source>
        <dbReference type="EMBL" id="KIM74806.1"/>
    </source>
</evidence>
<feature type="transmembrane region" description="Helical" evidence="1">
    <location>
        <begin position="45"/>
        <end position="69"/>
    </location>
</feature>
<gene>
    <name evidence="3" type="ORF">PILCRDRAFT_827864</name>
</gene>
<dbReference type="AlphaFoldDB" id="A0A0C3F4I1"/>
<proteinExistence type="predicted"/>
<sequence>MNNYVCVAFSMLLLYDHIITLDMEVEWIWTLRWRPPKIIFLINRYLLTSLIVLWRVLFYPLSLSLYALFNATPLFAKSYVHDMLICL</sequence>
<keyword evidence="1" id="KW-0472">Membrane</keyword>
<reference evidence="4" key="2">
    <citation type="submission" date="2015-01" db="EMBL/GenBank/DDBJ databases">
        <title>Evolutionary Origins and Diversification of the Mycorrhizal Mutualists.</title>
        <authorList>
            <consortium name="DOE Joint Genome Institute"/>
            <consortium name="Mycorrhizal Genomics Consortium"/>
            <person name="Kohler A."/>
            <person name="Kuo A."/>
            <person name="Nagy L.G."/>
            <person name="Floudas D."/>
            <person name="Copeland A."/>
            <person name="Barry K.W."/>
            <person name="Cichocki N."/>
            <person name="Veneault-Fourrey C."/>
            <person name="LaButti K."/>
            <person name="Lindquist E.A."/>
            <person name="Lipzen A."/>
            <person name="Lundell T."/>
            <person name="Morin E."/>
            <person name="Murat C."/>
            <person name="Riley R."/>
            <person name="Ohm R."/>
            <person name="Sun H."/>
            <person name="Tunlid A."/>
            <person name="Henrissat B."/>
            <person name="Grigoriev I.V."/>
            <person name="Hibbett D.S."/>
            <person name="Martin F."/>
        </authorList>
    </citation>
    <scope>NUCLEOTIDE SEQUENCE [LARGE SCALE GENOMIC DNA]</scope>
    <source>
        <strain evidence="4">F 1598</strain>
    </source>
</reference>
<dbReference type="InParanoid" id="A0A0C3F4I1"/>
<dbReference type="Pfam" id="PF20151">
    <property type="entry name" value="DUF6533"/>
    <property type="match status" value="1"/>
</dbReference>
<organism evidence="3 4">
    <name type="scientific">Piloderma croceum (strain F 1598)</name>
    <dbReference type="NCBI Taxonomy" id="765440"/>
    <lineage>
        <taxon>Eukaryota</taxon>
        <taxon>Fungi</taxon>
        <taxon>Dikarya</taxon>
        <taxon>Basidiomycota</taxon>
        <taxon>Agaricomycotina</taxon>
        <taxon>Agaricomycetes</taxon>
        <taxon>Agaricomycetidae</taxon>
        <taxon>Atheliales</taxon>
        <taxon>Atheliaceae</taxon>
        <taxon>Piloderma</taxon>
    </lineage>
</organism>
<keyword evidence="1" id="KW-1133">Transmembrane helix</keyword>
<accession>A0A0C3F4I1</accession>
<dbReference type="OrthoDB" id="2638860at2759"/>
<dbReference type="Proteomes" id="UP000054166">
    <property type="component" value="Unassembled WGS sequence"/>
</dbReference>
<name>A0A0C3F4I1_PILCF</name>
<keyword evidence="1" id="KW-0812">Transmembrane</keyword>
<dbReference type="EMBL" id="KN833055">
    <property type="protein sequence ID" value="KIM74806.1"/>
    <property type="molecule type" value="Genomic_DNA"/>
</dbReference>
<dbReference type="HOGENOM" id="CLU_2484129_0_0_1"/>
<evidence type="ECO:0000313" key="4">
    <source>
        <dbReference type="Proteomes" id="UP000054166"/>
    </source>
</evidence>